<organism evidence="6 7">
    <name type="scientific">Chironomus riparius</name>
    <dbReference type="NCBI Taxonomy" id="315576"/>
    <lineage>
        <taxon>Eukaryota</taxon>
        <taxon>Metazoa</taxon>
        <taxon>Ecdysozoa</taxon>
        <taxon>Arthropoda</taxon>
        <taxon>Hexapoda</taxon>
        <taxon>Insecta</taxon>
        <taxon>Pterygota</taxon>
        <taxon>Neoptera</taxon>
        <taxon>Endopterygota</taxon>
        <taxon>Diptera</taxon>
        <taxon>Nematocera</taxon>
        <taxon>Chironomoidea</taxon>
        <taxon>Chironomidae</taxon>
        <taxon>Chironominae</taxon>
        <taxon>Chironomus</taxon>
    </lineage>
</organism>
<feature type="transmembrane region" description="Helical" evidence="4">
    <location>
        <begin position="480"/>
        <end position="499"/>
    </location>
</feature>
<reference evidence="6" key="1">
    <citation type="submission" date="2022-01" db="EMBL/GenBank/DDBJ databases">
        <authorList>
            <person name="King R."/>
        </authorList>
    </citation>
    <scope>NUCLEOTIDE SEQUENCE</scope>
</reference>
<gene>
    <name evidence="6" type="ORF">CHIRRI_LOCUS11419</name>
</gene>
<protein>
    <submittedName>
        <fullName evidence="6">Uncharacterized protein</fullName>
    </submittedName>
</protein>
<keyword evidence="4" id="KW-0472">Membrane</keyword>
<dbReference type="Proteomes" id="UP001153620">
    <property type="component" value="Chromosome 3"/>
</dbReference>
<evidence type="ECO:0000256" key="4">
    <source>
        <dbReference type="SAM" id="Phobius"/>
    </source>
</evidence>
<dbReference type="Pfam" id="PF13855">
    <property type="entry name" value="LRR_8"/>
    <property type="match status" value="1"/>
</dbReference>
<feature type="chain" id="PRO_5040136063" evidence="5">
    <location>
        <begin position="25"/>
        <end position="525"/>
    </location>
</feature>
<dbReference type="PANTHER" id="PTHR45617:SF169">
    <property type="entry name" value="LRRCT DOMAIN-CONTAINING PROTEIN"/>
    <property type="match status" value="1"/>
</dbReference>
<evidence type="ECO:0000256" key="5">
    <source>
        <dbReference type="SAM" id="SignalP"/>
    </source>
</evidence>
<dbReference type="AlphaFoldDB" id="A0A9N9S451"/>
<keyword evidence="3" id="KW-0175">Coiled coil</keyword>
<evidence type="ECO:0000313" key="6">
    <source>
        <dbReference type="EMBL" id="CAG9808581.1"/>
    </source>
</evidence>
<dbReference type="Gene3D" id="3.80.10.10">
    <property type="entry name" value="Ribonuclease Inhibitor"/>
    <property type="match status" value="3"/>
</dbReference>
<keyword evidence="7" id="KW-1185">Reference proteome</keyword>
<dbReference type="InterPro" id="IPR001611">
    <property type="entry name" value="Leu-rich_rpt"/>
</dbReference>
<keyword evidence="2" id="KW-0677">Repeat</keyword>
<reference evidence="6" key="2">
    <citation type="submission" date="2022-10" db="EMBL/GenBank/DDBJ databases">
        <authorList>
            <consortium name="ENA_rothamsted_submissions"/>
            <consortium name="culmorum"/>
            <person name="King R."/>
        </authorList>
    </citation>
    <scope>NUCLEOTIDE SEQUENCE</scope>
</reference>
<name>A0A9N9S451_9DIPT</name>
<dbReference type="EMBL" id="OU895879">
    <property type="protein sequence ID" value="CAG9808581.1"/>
    <property type="molecule type" value="Genomic_DNA"/>
</dbReference>
<dbReference type="PROSITE" id="PS51450">
    <property type="entry name" value="LRR"/>
    <property type="match status" value="2"/>
</dbReference>
<evidence type="ECO:0000256" key="1">
    <source>
        <dbReference type="ARBA" id="ARBA00022614"/>
    </source>
</evidence>
<proteinExistence type="predicted"/>
<dbReference type="OrthoDB" id="272149at2759"/>
<dbReference type="SUPFAM" id="SSF52058">
    <property type="entry name" value="L domain-like"/>
    <property type="match status" value="1"/>
</dbReference>
<keyword evidence="4" id="KW-0812">Transmembrane</keyword>
<keyword evidence="5" id="KW-0732">Signal</keyword>
<feature type="signal peptide" evidence="5">
    <location>
        <begin position="1"/>
        <end position="24"/>
    </location>
</feature>
<dbReference type="PANTHER" id="PTHR45617">
    <property type="entry name" value="LEUCINE RICH REPEAT FAMILY PROTEIN"/>
    <property type="match status" value="1"/>
</dbReference>
<accession>A0A9N9S451</accession>
<evidence type="ECO:0000313" key="7">
    <source>
        <dbReference type="Proteomes" id="UP001153620"/>
    </source>
</evidence>
<feature type="coiled-coil region" evidence="3">
    <location>
        <begin position="203"/>
        <end position="230"/>
    </location>
</feature>
<evidence type="ECO:0000256" key="3">
    <source>
        <dbReference type="SAM" id="Coils"/>
    </source>
</evidence>
<sequence>MLQIRIVTLHLLLLWSSMNFYTLAYPSHNYEILKAECIDRTQRDFNNNIGKRKETKITVNGKQLGYYGFENSANAVILLDVSNTNVQLPKMNISFTNLIMLHASYNGLEKIDDIGNETFPSLKFLNLSHNAISNVKSHLFIHLSEIEILDLSHNCFVHFNYDHVFLKHENLKKIYLHDNLLHKIHGTAGLNNHLLHLELMDLSRNLIEDFNDLNIEIKELKLTNNSLKSLNIHHADGMELYARHNQITSFSADGNFKILDLSHNEFKYLSQIEVTDAKVLQLSYNQIERLADNNEMVEYSEYSESSEAQEVDDDGQKSDEVGINVEILDLSHNKLDSVNNLKYFRKAIKINLESNNIKNVELEDIRKKFHKLTYISFINNPLTAVDMDEMRFHNDTRFLNMHIDFIATTTASPSTLLPLLLIPTTQTPKINNLTTESQLNTTQSTTTTSTTCTEHNNIIMLKGENTVTANKIEWHNRQEYWIWIFGILVIAGFIVSIIYNKQRNKRNKTQMRYMNREFNEAENFF</sequence>
<dbReference type="InterPro" id="IPR032675">
    <property type="entry name" value="LRR_dom_sf"/>
</dbReference>
<keyword evidence="1" id="KW-0433">Leucine-rich repeat</keyword>
<keyword evidence="4" id="KW-1133">Transmembrane helix</keyword>
<evidence type="ECO:0000256" key="2">
    <source>
        <dbReference type="ARBA" id="ARBA00022737"/>
    </source>
</evidence>